<dbReference type="WBParaSite" id="Pan_g23164.t1">
    <property type="protein sequence ID" value="Pan_g23164.t1"/>
    <property type="gene ID" value="Pan_g23164"/>
</dbReference>
<evidence type="ECO:0000313" key="7">
    <source>
        <dbReference type="Proteomes" id="UP000492821"/>
    </source>
</evidence>
<dbReference type="SUPFAM" id="SSF57567">
    <property type="entry name" value="Serine protease inhibitors"/>
    <property type="match status" value="1"/>
</dbReference>
<feature type="domain" description="VWFD" evidence="5">
    <location>
        <begin position="139"/>
        <end position="332"/>
    </location>
</feature>
<dbReference type="InterPro" id="IPR000742">
    <property type="entry name" value="EGF"/>
</dbReference>
<dbReference type="CDD" id="cd19941">
    <property type="entry name" value="TIL"/>
    <property type="match status" value="1"/>
</dbReference>
<keyword evidence="2" id="KW-1015">Disulfide bond</keyword>
<feature type="domain" description="EGF-like" evidence="4">
    <location>
        <begin position="549"/>
        <end position="590"/>
    </location>
</feature>
<dbReference type="Gene3D" id="3.90.215.10">
    <property type="entry name" value="Gamma Fibrinogen, chain A, domain 1"/>
    <property type="match status" value="1"/>
</dbReference>
<feature type="domain" description="Fibrinogen C-terminal" evidence="6">
    <location>
        <begin position="589"/>
        <end position="797"/>
    </location>
</feature>
<evidence type="ECO:0000256" key="2">
    <source>
        <dbReference type="PROSITE-ProRule" id="PRU00076"/>
    </source>
</evidence>
<feature type="domain" description="EGF-like" evidence="4">
    <location>
        <begin position="61"/>
        <end position="95"/>
    </location>
</feature>
<keyword evidence="2" id="KW-0245">EGF-like domain</keyword>
<dbReference type="GO" id="GO:0004867">
    <property type="term" value="F:serine-type endopeptidase inhibitor activity"/>
    <property type="evidence" value="ECO:0007669"/>
    <property type="project" value="UniProtKB-KW"/>
</dbReference>
<keyword evidence="7" id="KW-1185">Reference proteome</keyword>
<keyword evidence="1" id="KW-0722">Serine protease inhibitor</keyword>
<evidence type="ECO:0000259" key="6">
    <source>
        <dbReference type="PROSITE" id="PS51406"/>
    </source>
</evidence>
<dbReference type="PANTHER" id="PTHR46160">
    <property type="entry name" value="ALPHA-TECTORIN-RELATED"/>
    <property type="match status" value="1"/>
</dbReference>
<feature type="chain" id="PRO_5028916588" evidence="3">
    <location>
        <begin position="20"/>
        <end position="838"/>
    </location>
</feature>
<dbReference type="SMART" id="SM00186">
    <property type="entry name" value="FBG"/>
    <property type="match status" value="1"/>
</dbReference>
<evidence type="ECO:0000256" key="3">
    <source>
        <dbReference type="SAM" id="SignalP"/>
    </source>
</evidence>
<dbReference type="InterPro" id="IPR036056">
    <property type="entry name" value="Fibrinogen-like_C"/>
</dbReference>
<dbReference type="PROSITE" id="PS51233">
    <property type="entry name" value="VWFD"/>
    <property type="match status" value="1"/>
</dbReference>
<dbReference type="SMART" id="SM00216">
    <property type="entry name" value="VWD"/>
    <property type="match status" value="1"/>
</dbReference>
<dbReference type="AlphaFoldDB" id="A0A7E4VR50"/>
<comment type="caution">
    <text evidence="2">Lacks conserved residue(s) required for the propagation of feature annotation.</text>
</comment>
<keyword evidence="1" id="KW-0646">Protease inhibitor</keyword>
<dbReference type="Gene3D" id="2.10.25.10">
    <property type="entry name" value="Laminin"/>
    <property type="match status" value="3"/>
</dbReference>
<evidence type="ECO:0000259" key="5">
    <source>
        <dbReference type="PROSITE" id="PS51233"/>
    </source>
</evidence>
<feature type="disulfide bond" evidence="2">
    <location>
        <begin position="580"/>
        <end position="589"/>
    </location>
</feature>
<dbReference type="InterPro" id="IPR052749">
    <property type="entry name" value="Alpha-tectorin"/>
</dbReference>
<dbReference type="PROSITE" id="PS50026">
    <property type="entry name" value="EGF_3"/>
    <property type="match status" value="2"/>
</dbReference>
<dbReference type="PROSITE" id="PS01186">
    <property type="entry name" value="EGF_2"/>
    <property type="match status" value="1"/>
</dbReference>
<name>A0A7E4VR50_PANRE</name>
<dbReference type="PANTHER" id="PTHR46160:SF9">
    <property type="entry name" value="PROTEIN PRY2-RELATED"/>
    <property type="match status" value="1"/>
</dbReference>
<dbReference type="SUPFAM" id="SSF57196">
    <property type="entry name" value="EGF/Laminin"/>
    <property type="match status" value="1"/>
</dbReference>
<accession>A0A7E4VR50</accession>
<organism evidence="7 8">
    <name type="scientific">Panagrellus redivivus</name>
    <name type="common">Microworm</name>
    <dbReference type="NCBI Taxonomy" id="6233"/>
    <lineage>
        <taxon>Eukaryota</taxon>
        <taxon>Metazoa</taxon>
        <taxon>Ecdysozoa</taxon>
        <taxon>Nematoda</taxon>
        <taxon>Chromadorea</taxon>
        <taxon>Rhabditida</taxon>
        <taxon>Tylenchina</taxon>
        <taxon>Panagrolaimomorpha</taxon>
        <taxon>Panagrolaimoidea</taxon>
        <taxon>Panagrolaimidae</taxon>
        <taxon>Panagrellus</taxon>
    </lineage>
</organism>
<evidence type="ECO:0000256" key="1">
    <source>
        <dbReference type="ARBA" id="ARBA00022900"/>
    </source>
</evidence>
<keyword evidence="3" id="KW-0732">Signal</keyword>
<dbReference type="Pfam" id="PF00147">
    <property type="entry name" value="Fibrinogen_C"/>
    <property type="match status" value="1"/>
</dbReference>
<dbReference type="SUPFAM" id="SSF56496">
    <property type="entry name" value="Fibrinogen C-terminal domain-like"/>
    <property type="match status" value="1"/>
</dbReference>
<dbReference type="InterPro" id="IPR001846">
    <property type="entry name" value="VWF_type-D"/>
</dbReference>
<evidence type="ECO:0000259" key="4">
    <source>
        <dbReference type="PROSITE" id="PS50026"/>
    </source>
</evidence>
<dbReference type="InterPro" id="IPR014716">
    <property type="entry name" value="Fibrinogen_a/b/g_C_1"/>
</dbReference>
<dbReference type="Proteomes" id="UP000492821">
    <property type="component" value="Unassembled WGS sequence"/>
</dbReference>
<dbReference type="InterPro" id="IPR002181">
    <property type="entry name" value="Fibrinogen_a/b/g_C_dom"/>
</dbReference>
<sequence>MGKLLLLCLLGSAFIAVQSKDEFCLEEDAACKEQQRLSSRLSAAARENSRLQTELTKAVCSCKKFTCQNKGVCFARSANEAICQCPPNFKGPKCETEIKCNKDACGANTQCDIIDHEAVCRCLPGFTTADECGCTDKTYTAQIDGDPHYTTFDGVTFDYHGRCWTYLMRKCDINDKSFQIRGLNKQWGAQKESQIDMLQVEIRGTEYHFQNPKLVVNQSTRALPYNFDGVTVSGSVNEFILKDSKTLAEVLFRPANFLVRVTVPHSKFFVGENNFCGLFGNIDGKCENDFRYGNGTYEKVLSCAGRSDRDVRNVRAIDVGDSHIINRKQTCLSGSDLGYPTCDDVNEHNNCSLISDALAGKGPFAACKDIPNLKKILDHCNRDACLRIPKCVALSSFVANCLAQKTVKLDNWREAAGCEFKCGANSKYSLQTPTCQKSCARNGTVLDRCQNRYSEGCICNEGYLFDQNSKDSSCVAKEECGCMSKLGNFYPPKTIGLYSNCQKKYTCTGGTNLTIEDHSCGGGRCTVIAYHERCVCNEGFKLNGTTCVDTNQCARKPKLCGANLGRGKCQSVNVTHSCTCNEPWTGPDCTIFAPRRHCADIKKYRNSTETGVFTIFVGAEYTKDGKVLKPGTKLDVWCENKKSKGGWTLISGGPMPVNQSFNDYKKPFGNPKNKFAWFGLDNLHTITHSVPMSLRIGWRKCPAPGAKIKRLTYSLYNSFKVLDESTQYRVVIPINKGDEESDEDNTSYDGWTDWETPVGPKFSTFDKADNDKTRECVKFYQNTGWWYSNGCKFSNLNAPRPDCSNVIANENHGYVTWLSENILDAYMYVRPAKFPNYD</sequence>
<feature type="signal peptide" evidence="3">
    <location>
        <begin position="1"/>
        <end position="19"/>
    </location>
</feature>
<reference evidence="7" key="1">
    <citation type="journal article" date="2013" name="Genetics">
        <title>The draft genome and transcriptome of Panagrellus redivivus are shaped by the harsh demands of a free-living lifestyle.</title>
        <authorList>
            <person name="Srinivasan J."/>
            <person name="Dillman A.R."/>
            <person name="Macchietto M.G."/>
            <person name="Heikkinen L."/>
            <person name="Lakso M."/>
            <person name="Fracchia K.M."/>
            <person name="Antoshechkin I."/>
            <person name="Mortazavi A."/>
            <person name="Wong G."/>
            <person name="Sternberg P.W."/>
        </authorList>
    </citation>
    <scope>NUCLEOTIDE SEQUENCE [LARGE SCALE GENOMIC DNA]</scope>
    <source>
        <strain evidence="7">MT8872</strain>
    </source>
</reference>
<dbReference type="Pfam" id="PF00094">
    <property type="entry name" value="VWD"/>
    <property type="match status" value="1"/>
</dbReference>
<dbReference type="SMART" id="SM00181">
    <property type="entry name" value="EGF"/>
    <property type="match status" value="5"/>
</dbReference>
<dbReference type="InterPro" id="IPR036084">
    <property type="entry name" value="Ser_inhib-like_sf"/>
</dbReference>
<feature type="disulfide bond" evidence="2">
    <location>
        <begin position="85"/>
        <end position="94"/>
    </location>
</feature>
<proteinExistence type="predicted"/>
<protein>
    <submittedName>
        <fullName evidence="8">EGF-like domain-containing protein</fullName>
    </submittedName>
</protein>
<dbReference type="PROSITE" id="PS00022">
    <property type="entry name" value="EGF_1"/>
    <property type="match status" value="2"/>
</dbReference>
<reference evidence="8" key="2">
    <citation type="submission" date="2020-10" db="UniProtKB">
        <authorList>
            <consortium name="WormBaseParasite"/>
        </authorList>
    </citation>
    <scope>IDENTIFICATION</scope>
</reference>
<evidence type="ECO:0000313" key="8">
    <source>
        <dbReference type="WBParaSite" id="Pan_g23164.t1"/>
    </source>
</evidence>
<dbReference type="PROSITE" id="PS51406">
    <property type="entry name" value="FIBRINOGEN_C_2"/>
    <property type="match status" value="1"/>
</dbReference>